<dbReference type="Proteomes" id="UP000442990">
    <property type="component" value="Unassembled WGS sequence"/>
</dbReference>
<dbReference type="RefSeq" id="WP_151469516.1">
    <property type="nucleotide sequence ID" value="NZ_WBKG01000009.1"/>
</dbReference>
<evidence type="ECO:0000256" key="4">
    <source>
        <dbReference type="ARBA" id="ARBA00022827"/>
    </source>
</evidence>
<evidence type="ECO:0000256" key="2">
    <source>
        <dbReference type="ARBA" id="ARBA00009347"/>
    </source>
</evidence>
<evidence type="ECO:0000313" key="11">
    <source>
        <dbReference type="Proteomes" id="UP000442990"/>
    </source>
</evidence>
<comment type="cofactor">
    <cofactor evidence="1 6">
        <name>FAD</name>
        <dbReference type="ChEBI" id="CHEBI:57692"/>
    </cofactor>
</comment>
<dbReference type="SUPFAM" id="SSF56645">
    <property type="entry name" value="Acyl-CoA dehydrogenase NM domain-like"/>
    <property type="match status" value="1"/>
</dbReference>
<evidence type="ECO:0000259" key="8">
    <source>
        <dbReference type="Pfam" id="PF02770"/>
    </source>
</evidence>
<organism evidence="10 11">
    <name type="scientific">Streptomyces triticiradicis</name>
    <dbReference type="NCBI Taxonomy" id="2651189"/>
    <lineage>
        <taxon>Bacteria</taxon>
        <taxon>Bacillati</taxon>
        <taxon>Actinomycetota</taxon>
        <taxon>Actinomycetes</taxon>
        <taxon>Kitasatosporales</taxon>
        <taxon>Streptomycetaceae</taxon>
        <taxon>Streptomyces</taxon>
    </lineage>
</organism>
<dbReference type="PANTHER" id="PTHR43884:SF12">
    <property type="entry name" value="ISOVALERYL-COA DEHYDROGENASE, MITOCHONDRIAL-RELATED"/>
    <property type="match status" value="1"/>
</dbReference>
<dbReference type="PROSITE" id="PS00072">
    <property type="entry name" value="ACYL_COA_DH_1"/>
    <property type="match status" value="1"/>
</dbReference>
<dbReference type="InterPro" id="IPR009100">
    <property type="entry name" value="AcylCoA_DH/oxidase_NM_dom_sf"/>
</dbReference>
<dbReference type="InterPro" id="IPR013786">
    <property type="entry name" value="AcylCoA_DH/ox_N"/>
</dbReference>
<dbReference type="Gene3D" id="1.10.540.10">
    <property type="entry name" value="Acyl-CoA dehydrogenase/oxidase, N-terminal domain"/>
    <property type="match status" value="1"/>
</dbReference>
<reference evidence="10 11" key="1">
    <citation type="submission" date="2019-09" db="EMBL/GenBank/DDBJ databases">
        <title>Isolation and identification of active actinomycetes.</title>
        <authorList>
            <person name="Yu Z."/>
            <person name="Han C."/>
            <person name="Yu B."/>
        </authorList>
    </citation>
    <scope>NUCLEOTIDE SEQUENCE [LARGE SCALE GENOMIC DNA]</scope>
    <source>
        <strain evidence="10 11">NEAU-H2</strain>
    </source>
</reference>
<evidence type="ECO:0000256" key="6">
    <source>
        <dbReference type="RuleBase" id="RU362125"/>
    </source>
</evidence>
<dbReference type="Pfam" id="PF02771">
    <property type="entry name" value="Acyl-CoA_dh_N"/>
    <property type="match status" value="1"/>
</dbReference>
<dbReference type="InterPro" id="IPR006091">
    <property type="entry name" value="Acyl-CoA_Oxase/DH_mid-dom"/>
</dbReference>
<feature type="domain" description="Acyl-CoA dehydrogenase/oxidase N-terminal" evidence="9">
    <location>
        <begin position="35"/>
        <end position="115"/>
    </location>
</feature>
<dbReference type="InterPro" id="IPR037069">
    <property type="entry name" value="AcylCoA_DH/ox_N_sf"/>
</dbReference>
<name>A0A7J5DHU1_9ACTN</name>
<accession>A0A7J5DHU1</accession>
<dbReference type="EMBL" id="WBKG01000009">
    <property type="protein sequence ID" value="KAB1988201.1"/>
    <property type="molecule type" value="Genomic_DNA"/>
</dbReference>
<feature type="domain" description="Acyl-CoA oxidase/dehydrogenase middle" evidence="8">
    <location>
        <begin position="121"/>
        <end position="215"/>
    </location>
</feature>
<evidence type="ECO:0000256" key="1">
    <source>
        <dbReference type="ARBA" id="ARBA00001974"/>
    </source>
</evidence>
<feature type="domain" description="Acyl-CoA dehydrogenase/oxidase C-terminal" evidence="7">
    <location>
        <begin position="227"/>
        <end position="375"/>
    </location>
</feature>
<evidence type="ECO:0000259" key="7">
    <source>
        <dbReference type="Pfam" id="PF00441"/>
    </source>
</evidence>
<dbReference type="Pfam" id="PF02770">
    <property type="entry name" value="Acyl-CoA_dh_M"/>
    <property type="match status" value="1"/>
</dbReference>
<dbReference type="GO" id="GO:0050660">
    <property type="term" value="F:flavin adenine dinucleotide binding"/>
    <property type="evidence" value="ECO:0007669"/>
    <property type="project" value="InterPro"/>
</dbReference>
<keyword evidence="5 6" id="KW-0560">Oxidoreductase</keyword>
<dbReference type="Gene3D" id="2.40.110.10">
    <property type="entry name" value="Butyryl-CoA Dehydrogenase, subunit A, domain 2"/>
    <property type="match status" value="1"/>
</dbReference>
<evidence type="ECO:0000256" key="3">
    <source>
        <dbReference type="ARBA" id="ARBA00022630"/>
    </source>
</evidence>
<proteinExistence type="inferred from homology"/>
<dbReference type="InterPro" id="IPR036250">
    <property type="entry name" value="AcylCo_DH-like_C"/>
</dbReference>
<dbReference type="GO" id="GO:0003995">
    <property type="term" value="F:acyl-CoA dehydrogenase activity"/>
    <property type="evidence" value="ECO:0007669"/>
    <property type="project" value="InterPro"/>
</dbReference>
<dbReference type="PANTHER" id="PTHR43884">
    <property type="entry name" value="ACYL-COA DEHYDROGENASE"/>
    <property type="match status" value="1"/>
</dbReference>
<keyword evidence="3 6" id="KW-0285">Flavoprotein</keyword>
<evidence type="ECO:0000259" key="9">
    <source>
        <dbReference type="Pfam" id="PF02771"/>
    </source>
</evidence>
<keyword evidence="4 6" id="KW-0274">FAD</keyword>
<dbReference type="Gene3D" id="1.20.140.10">
    <property type="entry name" value="Butyryl-CoA Dehydrogenase, subunit A, domain 3"/>
    <property type="match status" value="1"/>
</dbReference>
<protein>
    <submittedName>
        <fullName evidence="10">Acyl-CoA dehydrogenase</fullName>
    </submittedName>
</protein>
<sequence length="377" mass="40581">MFLDWQPHQSKEYDDMLSAVRERFDRPRPPEGGLRELWRHCGELGLLGLCVPAEDGGGGRSALDTAHLIEAFGRGCADTGLVFATSAHQFACAVPISAYAGDEVRRRLLPALCDGSSIAANAMTESEAGSDISAMSARAVRDGDGYVLTGTKSWASNAPEADVFVTYAVTDPTAGFLGVSAFVVERGTAGLSVDGPFEKMGLGTCAAGSVRFEECRVPARNLLGEEGEGSAIFQHSMAWERACLFAGYVGLMDRLLERCVAHARERRQFGRRIADFQAVSHRIADMKLRLEAARMLLYRACFRLDRDEALPMDSALSKLAVSEAAVQAAVDALQIFGSRGYLVSEGLEVVLRDAIPAKLFSGTSEIQHELIAKGLGL</sequence>
<dbReference type="InterPro" id="IPR006089">
    <property type="entry name" value="Acyl-CoA_DH_CS"/>
</dbReference>
<dbReference type="FunFam" id="2.40.110.10:FF:000002">
    <property type="entry name" value="Acyl-CoA dehydrogenase fadE12"/>
    <property type="match status" value="1"/>
</dbReference>
<dbReference type="InterPro" id="IPR046373">
    <property type="entry name" value="Acyl-CoA_Oxase/DH_mid-dom_sf"/>
</dbReference>
<comment type="similarity">
    <text evidence="2 6">Belongs to the acyl-CoA dehydrogenase family.</text>
</comment>
<evidence type="ECO:0000313" key="10">
    <source>
        <dbReference type="EMBL" id="KAB1988201.1"/>
    </source>
</evidence>
<dbReference type="InterPro" id="IPR009075">
    <property type="entry name" value="AcylCo_DH/oxidase_C"/>
</dbReference>
<evidence type="ECO:0000256" key="5">
    <source>
        <dbReference type="ARBA" id="ARBA00023002"/>
    </source>
</evidence>
<comment type="caution">
    <text evidence="10">The sequence shown here is derived from an EMBL/GenBank/DDBJ whole genome shotgun (WGS) entry which is preliminary data.</text>
</comment>
<keyword evidence="11" id="KW-1185">Reference proteome</keyword>
<dbReference type="SUPFAM" id="SSF47203">
    <property type="entry name" value="Acyl-CoA dehydrogenase C-terminal domain-like"/>
    <property type="match status" value="1"/>
</dbReference>
<gene>
    <name evidence="10" type="ORF">F8144_13320</name>
</gene>
<dbReference type="AlphaFoldDB" id="A0A7J5DHU1"/>
<dbReference type="Pfam" id="PF00441">
    <property type="entry name" value="Acyl-CoA_dh_1"/>
    <property type="match status" value="1"/>
</dbReference>